<name>A0ABM1DXE2_PRICU</name>
<dbReference type="InterPro" id="IPR018552">
    <property type="entry name" value="CENP-X"/>
</dbReference>
<evidence type="ECO:0000256" key="8">
    <source>
        <dbReference type="ARBA" id="ARBA00047146"/>
    </source>
</evidence>
<evidence type="ECO:0000313" key="10">
    <source>
        <dbReference type="RefSeq" id="XP_014664613.1"/>
    </source>
</evidence>
<keyword evidence="6" id="KW-0234">DNA repair</keyword>
<comment type="subunit">
    <text evidence="8">Heterodimer with CENPX, sometimes called MHF; this interaction stabilizes both partners. MHF heterodimers can assemble to form tetrameric structures. MHF also coassemble with CENPT-CENPW heterodimers at centromeres to form the tetrameric CENP-T-W-S-X complex. Forms a discrete complex with FANCM and CENPX, called FANCM-MHF; this interaction, probably mediated by direct binding between CENPS and FANCM, leads to synergistic activation of double-stranded DNA binding and strongly stimulates FANCM-mediated DNA remodeling. Recruited by FANCM to the Fanconi anemia (FA) core complex, which consists of CENPS, CENPX, FANCA, FANCB, FANCC, FANCE, FANCF, FANCG, FANCL, FANCM, FAAP24 and FAAP100. The FA core complex associates with Bloom syndrome (BLM) complex, which consists of at least BLM, DNA topoisomerase 3-alpha (TOP3A), RMI1/BLAP75, RPA1/RPA70 and RPA2/RPA32. The super complex between FA and BLM is called BRAFT.</text>
</comment>
<dbReference type="Gene3D" id="6.10.130.30">
    <property type="match status" value="1"/>
</dbReference>
<evidence type="ECO:0000256" key="6">
    <source>
        <dbReference type="ARBA" id="ARBA00023204"/>
    </source>
</evidence>
<evidence type="ECO:0000256" key="7">
    <source>
        <dbReference type="ARBA" id="ARBA00023242"/>
    </source>
</evidence>
<protein>
    <recommendedName>
        <fullName evidence="3">Centromere protein X</fullName>
    </recommendedName>
</protein>
<evidence type="ECO:0000256" key="2">
    <source>
        <dbReference type="ARBA" id="ARBA00009359"/>
    </source>
</evidence>
<dbReference type="GeneID" id="106806942"/>
<evidence type="ECO:0000256" key="1">
    <source>
        <dbReference type="ARBA" id="ARBA00004123"/>
    </source>
</evidence>
<comment type="subcellular location">
    <subcellularLocation>
        <location evidence="1">Nucleus</location>
    </subcellularLocation>
</comment>
<keyword evidence="5" id="KW-0238">DNA-binding</keyword>
<comment type="similarity">
    <text evidence="2">Belongs to the CENP-X/MHF2 family.</text>
</comment>
<organism evidence="9 10">
    <name type="scientific">Priapulus caudatus</name>
    <name type="common">Priapulid worm</name>
    <dbReference type="NCBI Taxonomy" id="37621"/>
    <lineage>
        <taxon>Eukaryota</taxon>
        <taxon>Metazoa</taxon>
        <taxon>Ecdysozoa</taxon>
        <taxon>Scalidophora</taxon>
        <taxon>Priapulida</taxon>
        <taxon>Priapulimorpha</taxon>
        <taxon>Priapulimorphida</taxon>
        <taxon>Priapulidae</taxon>
        <taxon>Priapulus</taxon>
    </lineage>
</organism>
<evidence type="ECO:0000256" key="4">
    <source>
        <dbReference type="ARBA" id="ARBA00022763"/>
    </source>
</evidence>
<dbReference type="Proteomes" id="UP000695022">
    <property type="component" value="Unplaced"/>
</dbReference>
<dbReference type="CDD" id="cd22921">
    <property type="entry name" value="HFD_CENP-X"/>
    <property type="match status" value="1"/>
</dbReference>
<gene>
    <name evidence="10" type="primary">LOC106806942</name>
</gene>
<dbReference type="Pfam" id="PF09415">
    <property type="entry name" value="CENP-X"/>
    <property type="match status" value="1"/>
</dbReference>
<dbReference type="PANTHER" id="PTHR28680:SF1">
    <property type="entry name" value="CENTROMERE PROTEIN X"/>
    <property type="match status" value="1"/>
</dbReference>
<dbReference type="RefSeq" id="XP_014664613.1">
    <property type="nucleotide sequence ID" value="XM_014809127.1"/>
</dbReference>
<accession>A0ABM1DXE2</accession>
<keyword evidence="4" id="KW-0227">DNA damage</keyword>
<evidence type="ECO:0000256" key="5">
    <source>
        <dbReference type="ARBA" id="ARBA00023125"/>
    </source>
</evidence>
<evidence type="ECO:0000313" key="9">
    <source>
        <dbReference type="Proteomes" id="UP000695022"/>
    </source>
</evidence>
<keyword evidence="9" id="KW-1185">Reference proteome</keyword>
<dbReference type="PANTHER" id="PTHR28680">
    <property type="entry name" value="CENTROMERE PROTEIN X"/>
    <property type="match status" value="1"/>
</dbReference>
<reference evidence="10" key="1">
    <citation type="submission" date="2025-08" db="UniProtKB">
        <authorList>
            <consortium name="RefSeq"/>
        </authorList>
    </citation>
    <scope>IDENTIFICATION</scope>
</reference>
<proteinExistence type="inferred from homology"/>
<sequence length="81" mass="9198">MDGESQPPTFKKATVNSMMQTHFTDKKTKANQVSVKLMTELLREFATEGAVRSGIQAKREGLDMITIEHFEKILPQLLLDF</sequence>
<dbReference type="Gene3D" id="1.20.5.4980">
    <property type="match status" value="1"/>
</dbReference>
<evidence type="ECO:0000256" key="3">
    <source>
        <dbReference type="ARBA" id="ARBA00016388"/>
    </source>
</evidence>
<keyword evidence="7" id="KW-0539">Nucleus</keyword>